<dbReference type="GO" id="GO:0009103">
    <property type="term" value="P:lipopolysaccharide biosynthetic process"/>
    <property type="evidence" value="ECO:0007669"/>
    <property type="project" value="UniProtKB-KW"/>
</dbReference>
<dbReference type="GO" id="GO:0016757">
    <property type="term" value="F:glycosyltransferase activity"/>
    <property type="evidence" value="ECO:0007669"/>
    <property type="project" value="UniProtKB-KW"/>
</dbReference>
<name>A0A7T0G2Z9_9BACT</name>
<accession>A0A7T0G2Z9</accession>
<dbReference type="PANTHER" id="PTHR48090:SF3">
    <property type="entry name" value="UNDECAPRENYL-PHOSPHATE 4-DEOXY-4-FORMAMIDO-L-ARABINOSE TRANSFERASE"/>
    <property type="match status" value="1"/>
</dbReference>
<dbReference type="KEGG" id="nva:G3M78_05535"/>
<dbReference type="GO" id="GO:0005886">
    <property type="term" value="C:plasma membrane"/>
    <property type="evidence" value="ECO:0007669"/>
    <property type="project" value="TreeGrafter"/>
</dbReference>
<evidence type="ECO:0000256" key="4">
    <source>
        <dbReference type="ARBA" id="ARBA00022692"/>
    </source>
</evidence>
<evidence type="ECO:0000256" key="2">
    <source>
        <dbReference type="ARBA" id="ARBA00022676"/>
    </source>
</evidence>
<dbReference type="SUPFAM" id="SSF53448">
    <property type="entry name" value="Nucleotide-diphospho-sugar transferases"/>
    <property type="match status" value="1"/>
</dbReference>
<keyword evidence="2" id="KW-0328">Glycosyltransferase</keyword>
<feature type="transmembrane region" description="Helical" evidence="8">
    <location>
        <begin position="262"/>
        <end position="283"/>
    </location>
</feature>
<dbReference type="CDD" id="cd04187">
    <property type="entry name" value="DPM1_like_bac"/>
    <property type="match status" value="1"/>
</dbReference>
<keyword evidence="6 8" id="KW-1133">Transmembrane helix</keyword>
<sequence length="307" mass="34563">MTVDVSFVIPVYNEKSVLDELYSRLRAVAQGLERSFEIIFVDDGSDDGSSERLCEFQAQDESVRVVKFTRNFGQQAAVLAGFHHSRGNVIVQLDSDLQNPPEEIPKLLDAMTDEIDLVVTLPRKRRDAWSRIAGSFCLKWLSQKLFGKSFKLNLSSFRALRPSVVQKIDQCKDKSKFMAVLMSWLGVPTAEIEVEHHARHSGTTKYDYTALFKLAWDIITGYSNFPLRFVTYLGVVGALTGFALMLFLVYQRVVRGILVDGFVVLAAVFAFLAGTQLLSVGILGEYLGRVHLKVQDRPDYIVDKVIE</sequence>
<evidence type="ECO:0000256" key="6">
    <source>
        <dbReference type="ARBA" id="ARBA00022989"/>
    </source>
</evidence>
<evidence type="ECO:0000256" key="5">
    <source>
        <dbReference type="ARBA" id="ARBA00022985"/>
    </source>
</evidence>
<keyword evidence="7 8" id="KW-0472">Membrane</keyword>
<organism evidence="10 11">
    <name type="scientific">Candidatus Nitrohelix vancouverensis</name>
    <dbReference type="NCBI Taxonomy" id="2705534"/>
    <lineage>
        <taxon>Bacteria</taxon>
        <taxon>Pseudomonadati</taxon>
        <taxon>Nitrospinota/Tectimicrobiota group</taxon>
        <taxon>Nitrospinota</taxon>
        <taxon>Nitrospinia</taxon>
        <taxon>Nitrospinales</taxon>
        <taxon>Nitrospinaceae</taxon>
        <taxon>Candidatus Nitrohelix</taxon>
    </lineage>
</organism>
<evidence type="ECO:0000259" key="9">
    <source>
        <dbReference type="Pfam" id="PF00535"/>
    </source>
</evidence>
<dbReference type="InterPro" id="IPR001173">
    <property type="entry name" value="Glyco_trans_2-like"/>
</dbReference>
<feature type="transmembrane region" description="Helical" evidence="8">
    <location>
        <begin position="229"/>
        <end position="250"/>
    </location>
</feature>
<feature type="domain" description="Glycosyltransferase 2-like" evidence="9">
    <location>
        <begin position="6"/>
        <end position="134"/>
    </location>
</feature>
<protein>
    <submittedName>
        <fullName evidence="10">Glycosyltransferase</fullName>
    </submittedName>
</protein>
<dbReference type="EMBL" id="CP048620">
    <property type="protein sequence ID" value="QPJ64875.1"/>
    <property type="molecule type" value="Genomic_DNA"/>
</dbReference>
<evidence type="ECO:0000256" key="7">
    <source>
        <dbReference type="ARBA" id="ARBA00023136"/>
    </source>
</evidence>
<proteinExistence type="predicted"/>
<keyword evidence="4 8" id="KW-0812">Transmembrane</keyword>
<evidence type="ECO:0000313" key="11">
    <source>
        <dbReference type="Proteomes" id="UP000594464"/>
    </source>
</evidence>
<reference evidence="11" key="1">
    <citation type="submission" date="2020-02" db="EMBL/GenBank/DDBJ databases">
        <title>Genomic and physiological characterization of two novel Nitrospinaceae genera.</title>
        <authorList>
            <person name="Mueller A.J."/>
            <person name="Jung M.-Y."/>
            <person name="Strachan C.R."/>
            <person name="Herbold C.W."/>
            <person name="Kirkegaard R.H."/>
            <person name="Daims H."/>
        </authorList>
    </citation>
    <scope>NUCLEOTIDE SEQUENCE [LARGE SCALE GENOMIC DNA]</scope>
</reference>
<keyword evidence="5" id="KW-0448">Lipopolysaccharide biosynthesis</keyword>
<evidence type="ECO:0000256" key="1">
    <source>
        <dbReference type="ARBA" id="ARBA00022475"/>
    </source>
</evidence>
<dbReference type="Proteomes" id="UP000594464">
    <property type="component" value="Chromosome"/>
</dbReference>
<dbReference type="AlphaFoldDB" id="A0A7T0G2Z9"/>
<dbReference type="InterPro" id="IPR029044">
    <property type="entry name" value="Nucleotide-diphossugar_trans"/>
</dbReference>
<keyword evidence="1" id="KW-1003">Cell membrane</keyword>
<evidence type="ECO:0000256" key="3">
    <source>
        <dbReference type="ARBA" id="ARBA00022679"/>
    </source>
</evidence>
<keyword evidence="3 10" id="KW-0808">Transferase</keyword>
<evidence type="ECO:0000313" key="10">
    <source>
        <dbReference type="EMBL" id="QPJ64875.1"/>
    </source>
</evidence>
<dbReference type="Gene3D" id="3.90.550.10">
    <property type="entry name" value="Spore Coat Polysaccharide Biosynthesis Protein SpsA, Chain A"/>
    <property type="match status" value="1"/>
</dbReference>
<gene>
    <name evidence="10" type="ORF">G3M78_05535</name>
</gene>
<dbReference type="Pfam" id="PF00535">
    <property type="entry name" value="Glycos_transf_2"/>
    <property type="match status" value="1"/>
</dbReference>
<evidence type="ECO:0000256" key="8">
    <source>
        <dbReference type="SAM" id="Phobius"/>
    </source>
</evidence>
<dbReference type="PANTHER" id="PTHR48090">
    <property type="entry name" value="UNDECAPRENYL-PHOSPHATE 4-DEOXY-4-FORMAMIDO-L-ARABINOSE TRANSFERASE-RELATED"/>
    <property type="match status" value="1"/>
</dbReference>
<dbReference type="InterPro" id="IPR050256">
    <property type="entry name" value="Glycosyltransferase_2"/>
</dbReference>